<dbReference type="Gene3D" id="2.60.120.780">
    <property type="entry name" value="PINIT domain"/>
    <property type="match status" value="1"/>
</dbReference>
<feature type="domain" description="SAP" evidence="13">
    <location>
        <begin position="28"/>
        <end position="62"/>
    </location>
</feature>
<evidence type="ECO:0000259" key="14">
    <source>
        <dbReference type="PROSITE" id="PS51044"/>
    </source>
</evidence>
<comment type="pathway">
    <text evidence="2">Protein modification; protein sumoylation.</text>
</comment>
<dbReference type="InterPro" id="IPR013083">
    <property type="entry name" value="Znf_RING/FYVE/PHD"/>
</dbReference>
<keyword evidence="4" id="KW-0808">Transferase</keyword>
<feature type="compositionally biased region" description="Polar residues" evidence="12">
    <location>
        <begin position="715"/>
        <end position="737"/>
    </location>
</feature>
<dbReference type="InterPro" id="IPR036361">
    <property type="entry name" value="SAP_dom_sf"/>
</dbReference>
<dbReference type="GO" id="GO:0016925">
    <property type="term" value="P:protein sumoylation"/>
    <property type="evidence" value="ECO:0007669"/>
    <property type="project" value="UniProtKB-ARBA"/>
</dbReference>
<feature type="region of interest" description="Disordered" evidence="12">
    <location>
        <begin position="127"/>
        <end position="160"/>
    </location>
</feature>
<feature type="region of interest" description="Disordered" evidence="12">
    <location>
        <begin position="493"/>
        <end position="550"/>
    </location>
</feature>
<evidence type="ECO:0000256" key="2">
    <source>
        <dbReference type="ARBA" id="ARBA00004718"/>
    </source>
</evidence>
<dbReference type="EMBL" id="JAWIZZ010000055">
    <property type="protein sequence ID" value="KAK5774191.1"/>
    <property type="molecule type" value="Genomic_DNA"/>
</dbReference>
<comment type="similarity">
    <text evidence="3">Belongs to the PIAS family.</text>
</comment>
<dbReference type="InterPro" id="IPR004181">
    <property type="entry name" value="Znf_MIZ"/>
</dbReference>
<gene>
    <name evidence="16" type="ORF">RI543_004478</name>
</gene>
<dbReference type="Pfam" id="PF02891">
    <property type="entry name" value="zf-MIZ"/>
    <property type="match status" value="1"/>
</dbReference>
<feature type="domain" description="PINIT" evidence="15">
    <location>
        <begin position="150"/>
        <end position="309"/>
    </location>
</feature>
<sequence length="862" mass="95878">MAPPASSSSNPSSNGGLTREINYAIDAMKQLKVSELKELCRSTNLPLSGRKINLQERIIQFIKDSMSIGHIDPWRPKSIVLLIQMIYQSKELPSYFDIWSEVKSGKYPTPIIRILGDAGINIQSQTSTTKTTTITPANNSHNTNTNTRSSSKSNSKKITNDSVPFKLPPFYNIQMEIPKSSYRLVKAPGRGVGAVRFTFTGHEWLKLQNDTKKYKLYLFCWPATSQYHSNPHNHYHNKEVIAFPSPNEILFNGIKITDNVKGLKNKPGTAKPANLTPHIRPPPQINTLDLIYAYTTSDFQMACYITEFISPEELLQNIVFKHPKISKKSTLNYIKKIMNEEDEDELITTSTVLSLQCPISYTRMKYPAQSRLCQHLQCFDALWYLHSQLQVPTWQCPVCSVTIPLENLVLSEYVDEILKNSDEDVEQVELSSDGSWKPFIEDEVALKQNNDRSNQNDGSDETAPVKKEVSNDVFNSDSHNNTNIHEPVVISLDSSEDEDGEEEEQTTQHGLTMNNTSDSVLPTTTEISREISTNESPENTNETNEADLPLSQYRRTSTNANDAPVPSLISGSLLGLGNGSQTQQTNINTSVNPVNPRLPPVLTTLSDQSKTNPIQSLTIPSTIQSSTSSIPANVSINKSSSLFVPTNPSPTINDNGSNNILGIGGNLPMLNLSQNIQPPIVNPFLNNNNSNNNNVYIPSSINNSTKPLPLLANTFPRNDNNFSNISTVPIPSETNQRPIAVPHSRNTNPRRSRTEVSPFIPRKQFPPPLNVLPRKRSGINNNESVRRKDVSPDNNNNSNSNNNNNDQYNSNIIINPITNQPYNDGIIVNSNTTSNIPNSLFRVNASSNNNKNSSDVIDLTSD</sequence>
<evidence type="ECO:0000256" key="9">
    <source>
        <dbReference type="ARBA" id="ARBA00023242"/>
    </source>
</evidence>
<feature type="compositionally biased region" description="Low complexity" evidence="12">
    <location>
        <begin position="794"/>
        <end position="811"/>
    </location>
</feature>
<dbReference type="GO" id="GO:0061665">
    <property type="term" value="F:SUMO ligase activity"/>
    <property type="evidence" value="ECO:0007669"/>
    <property type="project" value="TreeGrafter"/>
</dbReference>
<evidence type="ECO:0000313" key="17">
    <source>
        <dbReference type="Proteomes" id="UP001306508"/>
    </source>
</evidence>
<feature type="compositionally biased region" description="Acidic residues" evidence="12">
    <location>
        <begin position="494"/>
        <end position="505"/>
    </location>
</feature>
<keyword evidence="8" id="KW-0862">Zinc</keyword>
<evidence type="ECO:0000256" key="12">
    <source>
        <dbReference type="SAM" id="MobiDB-lite"/>
    </source>
</evidence>
<reference evidence="17" key="1">
    <citation type="submission" date="2023-07" db="EMBL/GenBank/DDBJ databases">
        <title>A draft genome of Kazachstania heterogenica Y-27499.</title>
        <authorList>
            <person name="Donic C."/>
            <person name="Kralova J.S."/>
            <person name="Fidel L."/>
            <person name="Ben-Dor S."/>
            <person name="Jung S."/>
        </authorList>
    </citation>
    <scope>NUCLEOTIDE SEQUENCE [LARGE SCALE GENOMIC DNA]</scope>
    <source>
        <strain evidence="17">Y27499</strain>
    </source>
</reference>
<evidence type="ECO:0000259" key="13">
    <source>
        <dbReference type="PROSITE" id="PS50800"/>
    </source>
</evidence>
<accession>A0AAN8A6T9</accession>
<comment type="subcellular location">
    <subcellularLocation>
        <location evidence="1">Nucleus</location>
    </subcellularLocation>
</comment>
<evidence type="ECO:0000256" key="11">
    <source>
        <dbReference type="PROSITE-ProRule" id="PRU00452"/>
    </source>
</evidence>
<evidence type="ECO:0000256" key="4">
    <source>
        <dbReference type="ARBA" id="ARBA00022679"/>
    </source>
</evidence>
<evidence type="ECO:0000256" key="6">
    <source>
        <dbReference type="ARBA" id="ARBA00022771"/>
    </source>
</evidence>
<feature type="compositionally biased region" description="Low complexity" evidence="12">
    <location>
        <begin position="533"/>
        <end position="543"/>
    </location>
</feature>
<name>A0AAN8A6T9_9SACH</name>
<dbReference type="InterPro" id="IPR023321">
    <property type="entry name" value="PINIT"/>
</dbReference>
<dbReference type="Pfam" id="PF02037">
    <property type="entry name" value="SAP"/>
    <property type="match status" value="1"/>
</dbReference>
<feature type="region of interest" description="Disordered" evidence="12">
    <location>
        <begin position="715"/>
        <end position="811"/>
    </location>
</feature>
<evidence type="ECO:0000256" key="1">
    <source>
        <dbReference type="ARBA" id="ARBA00004123"/>
    </source>
</evidence>
<dbReference type="PROSITE" id="PS51044">
    <property type="entry name" value="ZF_SP_RING"/>
    <property type="match status" value="1"/>
</dbReference>
<dbReference type="SUPFAM" id="SSF57850">
    <property type="entry name" value="RING/U-box"/>
    <property type="match status" value="1"/>
</dbReference>
<comment type="caution">
    <text evidence="16">The sequence shown here is derived from an EMBL/GenBank/DDBJ whole genome shotgun (WGS) entry which is preliminary data.</text>
</comment>
<dbReference type="PANTHER" id="PTHR10782">
    <property type="entry name" value="ZINC FINGER MIZ DOMAIN-CONTAINING PROTEIN"/>
    <property type="match status" value="1"/>
</dbReference>
<evidence type="ECO:0000256" key="10">
    <source>
        <dbReference type="ARBA" id="ARBA00083459"/>
    </source>
</evidence>
<evidence type="ECO:0000256" key="7">
    <source>
        <dbReference type="ARBA" id="ARBA00022786"/>
    </source>
</evidence>
<dbReference type="Pfam" id="PF14324">
    <property type="entry name" value="PINIT"/>
    <property type="match status" value="1"/>
</dbReference>
<evidence type="ECO:0000256" key="8">
    <source>
        <dbReference type="ARBA" id="ARBA00022833"/>
    </source>
</evidence>
<dbReference type="GO" id="GO:0005634">
    <property type="term" value="C:nucleus"/>
    <property type="evidence" value="ECO:0007669"/>
    <property type="project" value="UniProtKB-SubCell"/>
</dbReference>
<dbReference type="Gene3D" id="3.30.40.10">
    <property type="entry name" value="Zinc/RING finger domain, C3HC4 (zinc finger)"/>
    <property type="match status" value="1"/>
</dbReference>
<dbReference type="AlphaFoldDB" id="A0AAN8A6T9"/>
<dbReference type="GO" id="GO:0000785">
    <property type="term" value="C:chromatin"/>
    <property type="evidence" value="ECO:0007669"/>
    <property type="project" value="TreeGrafter"/>
</dbReference>
<proteinExistence type="inferred from homology"/>
<dbReference type="InterPro" id="IPR003034">
    <property type="entry name" value="SAP_dom"/>
</dbReference>
<dbReference type="GO" id="GO:1990683">
    <property type="term" value="P:DNA double-strand break attachment to nuclear envelope"/>
    <property type="evidence" value="ECO:0007669"/>
    <property type="project" value="UniProtKB-ARBA"/>
</dbReference>
<dbReference type="Gene3D" id="1.10.720.30">
    <property type="entry name" value="SAP domain"/>
    <property type="match status" value="1"/>
</dbReference>
<evidence type="ECO:0000313" key="16">
    <source>
        <dbReference type="EMBL" id="KAK5774191.1"/>
    </source>
</evidence>
<dbReference type="PANTHER" id="PTHR10782:SF4">
    <property type="entry name" value="TONALLI, ISOFORM E"/>
    <property type="match status" value="1"/>
</dbReference>
<keyword evidence="17" id="KW-1185">Reference proteome</keyword>
<dbReference type="PROSITE" id="PS51466">
    <property type="entry name" value="PINIT"/>
    <property type="match status" value="1"/>
</dbReference>
<dbReference type="SMART" id="SM00513">
    <property type="entry name" value="SAP"/>
    <property type="match status" value="1"/>
</dbReference>
<evidence type="ECO:0000256" key="5">
    <source>
        <dbReference type="ARBA" id="ARBA00022723"/>
    </source>
</evidence>
<keyword evidence="6 11" id="KW-0863">Zinc-finger</keyword>
<dbReference type="GO" id="GO:0008270">
    <property type="term" value="F:zinc ion binding"/>
    <property type="evidence" value="ECO:0007669"/>
    <property type="project" value="UniProtKB-KW"/>
</dbReference>
<evidence type="ECO:0000256" key="3">
    <source>
        <dbReference type="ARBA" id="ARBA00005383"/>
    </source>
</evidence>
<evidence type="ECO:0000259" key="15">
    <source>
        <dbReference type="PROSITE" id="PS51466"/>
    </source>
</evidence>
<protein>
    <recommendedName>
        <fullName evidence="10">E3 SUMO-protein transferase SIZ2</fullName>
    </recommendedName>
</protein>
<dbReference type="InterPro" id="IPR038654">
    <property type="entry name" value="PINIT_sf"/>
</dbReference>
<keyword evidence="9" id="KW-0539">Nucleus</keyword>
<dbReference type="PROSITE" id="PS50800">
    <property type="entry name" value="SAP"/>
    <property type="match status" value="1"/>
</dbReference>
<dbReference type="SUPFAM" id="SSF68906">
    <property type="entry name" value="SAP domain"/>
    <property type="match status" value="1"/>
</dbReference>
<organism evidence="16 17">
    <name type="scientific">Arxiozyma heterogenica</name>
    <dbReference type="NCBI Taxonomy" id="278026"/>
    <lineage>
        <taxon>Eukaryota</taxon>
        <taxon>Fungi</taxon>
        <taxon>Dikarya</taxon>
        <taxon>Ascomycota</taxon>
        <taxon>Saccharomycotina</taxon>
        <taxon>Saccharomycetes</taxon>
        <taxon>Saccharomycetales</taxon>
        <taxon>Saccharomycetaceae</taxon>
        <taxon>Arxiozyma</taxon>
    </lineage>
</organism>
<keyword evidence="5" id="KW-0479">Metal-binding</keyword>
<feature type="compositionally biased region" description="Polar residues" evidence="12">
    <location>
        <begin position="507"/>
        <end position="526"/>
    </location>
</feature>
<keyword evidence="7" id="KW-0833">Ubl conjugation pathway</keyword>
<dbReference type="Proteomes" id="UP001306508">
    <property type="component" value="Unassembled WGS sequence"/>
</dbReference>
<dbReference type="GO" id="GO:0007059">
    <property type="term" value="P:chromosome segregation"/>
    <property type="evidence" value="ECO:0007669"/>
    <property type="project" value="UniProtKB-ARBA"/>
</dbReference>
<dbReference type="FunFam" id="3.30.40.10:FF:000247">
    <property type="entry name" value="Uncharacterized protein, isoform B"/>
    <property type="match status" value="1"/>
</dbReference>
<feature type="domain" description="SP-RING-type" evidence="14">
    <location>
        <begin position="342"/>
        <end position="427"/>
    </location>
</feature>